<name>A0A8K0KJ56_LADFU</name>
<evidence type="ECO:0000313" key="3">
    <source>
        <dbReference type="Proteomes" id="UP000792457"/>
    </source>
</evidence>
<dbReference type="OrthoDB" id="10067479at2759"/>
<dbReference type="Proteomes" id="UP000792457">
    <property type="component" value="Unassembled WGS sequence"/>
</dbReference>
<dbReference type="PANTHER" id="PTHR28366">
    <property type="entry name" value="CHROMOSOME 1 OPEN READING FRAME 131"/>
    <property type="match status" value="1"/>
</dbReference>
<evidence type="ECO:0000313" key="2">
    <source>
        <dbReference type="EMBL" id="KAG8236229.1"/>
    </source>
</evidence>
<reference evidence="2" key="1">
    <citation type="submission" date="2013-04" db="EMBL/GenBank/DDBJ databases">
        <authorList>
            <person name="Qu J."/>
            <person name="Murali S.C."/>
            <person name="Bandaranaike D."/>
            <person name="Bellair M."/>
            <person name="Blankenburg K."/>
            <person name="Chao H."/>
            <person name="Dinh H."/>
            <person name="Doddapaneni H."/>
            <person name="Downs B."/>
            <person name="Dugan-Rocha S."/>
            <person name="Elkadiri S."/>
            <person name="Gnanaolivu R.D."/>
            <person name="Hernandez B."/>
            <person name="Javaid M."/>
            <person name="Jayaseelan J.C."/>
            <person name="Lee S."/>
            <person name="Li M."/>
            <person name="Ming W."/>
            <person name="Munidasa M."/>
            <person name="Muniz J."/>
            <person name="Nguyen L."/>
            <person name="Ongeri F."/>
            <person name="Osuji N."/>
            <person name="Pu L.-L."/>
            <person name="Puazo M."/>
            <person name="Qu C."/>
            <person name="Quiroz J."/>
            <person name="Raj R."/>
            <person name="Weissenberger G."/>
            <person name="Xin Y."/>
            <person name="Zou X."/>
            <person name="Han Y."/>
            <person name="Richards S."/>
            <person name="Worley K."/>
            <person name="Muzny D."/>
            <person name="Gibbs R."/>
        </authorList>
    </citation>
    <scope>NUCLEOTIDE SEQUENCE</scope>
    <source>
        <strain evidence="2">Sampled in the wild</strain>
    </source>
</reference>
<reference evidence="2" key="2">
    <citation type="submission" date="2017-10" db="EMBL/GenBank/DDBJ databases">
        <title>Ladona fulva Genome sequencing and assembly.</title>
        <authorList>
            <person name="Murali S."/>
            <person name="Richards S."/>
            <person name="Bandaranaike D."/>
            <person name="Bellair M."/>
            <person name="Blankenburg K."/>
            <person name="Chao H."/>
            <person name="Dinh H."/>
            <person name="Doddapaneni H."/>
            <person name="Dugan-Rocha S."/>
            <person name="Elkadiri S."/>
            <person name="Gnanaolivu R."/>
            <person name="Hernandez B."/>
            <person name="Skinner E."/>
            <person name="Javaid M."/>
            <person name="Lee S."/>
            <person name="Li M."/>
            <person name="Ming W."/>
            <person name="Munidasa M."/>
            <person name="Muniz J."/>
            <person name="Nguyen L."/>
            <person name="Hughes D."/>
            <person name="Osuji N."/>
            <person name="Pu L.-L."/>
            <person name="Puazo M."/>
            <person name="Qu C."/>
            <person name="Quiroz J."/>
            <person name="Raj R."/>
            <person name="Weissenberger G."/>
            <person name="Xin Y."/>
            <person name="Zou X."/>
            <person name="Han Y."/>
            <person name="Worley K."/>
            <person name="Muzny D."/>
            <person name="Gibbs R."/>
        </authorList>
    </citation>
    <scope>NUCLEOTIDE SEQUENCE</scope>
    <source>
        <strain evidence="2">Sampled in the wild</strain>
    </source>
</reference>
<accession>A0A8K0KJ56</accession>
<feature type="region of interest" description="Disordered" evidence="1">
    <location>
        <begin position="117"/>
        <end position="153"/>
    </location>
</feature>
<dbReference type="InterPro" id="IPR052852">
    <property type="entry name" value="SSU_Processome_Comp"/>
</dbReference>
<evidence type="ECO:0000256" key="1">
    <source>
        <dbReference type="SAM" id="MobiDB-lite"/>
    </source>
</evidence>
<proteinExistence type="predicted"/>
<dbReference type="AlphaFoldDB" id="A0A8K0KJ56"/>
<feature type="compositionally biased region" description="Basic residues" evidence="1">
    <location>
        <begin position="131"/>
        <end position="153"/>
    </location>
</feature>
<dbReference type="PANTHER" id="PTHR28366:SF1">
    <property type="entry name" value="CHROMOSOME 1 OPEN READING FRAME 131"/>
    <property type="match status" value="1"/>
</dbReference>
<organism evidence="2 3">
    <name type="scientific">Ladona fulva</name>
    <name type="common">Scarce chaser dragonfly</name>
    <name type="synonym">Libellula fulva</name>
    <dbReference type="NCBI Taxonomy" id="123851"/>
    <lineage>
        <taxon>Eukaryota</taxon>
        <taxon>Metazoa</taxon>
        <taxon>Ecdysozoa</taxon>
        <taxon>Arthropoda</taxon>
        <taxon>Hexapoda</taxon>
        <taxon>Insecta</taxon>
        <taxon>Pterygota</taxon>
        <taxon>Palaeoptera</taxon>
        <taxon>Odonata</taxon>
        <taxon>Epiprocta</taxon>
        <taxon>Anisoptera</taxon>
        <taxon>Libelluloidea</taxon>
        <taxon>Libellulidae</taxon>
        <taxon>Ladona</taxon>
    </lineage>
</organism>
<keyword evidence="3" id="KW-1185">Reference proteome</keyword>
<dbReference type="EMBL" id="KZ309003">
    <property type="protein sequence ID" value="KAG8236229.1"/>
    <property type="molecule type" value="Genomic_DNA"/>
</dbReference>
<comment type="caution">
    <text evidence="2">The sequence shown here is derived from an EMBL/GenBank/DDBJ whole genome shotgun (WGS) entry which is preliminary data.</text>
</comment>
<sequence>MVMSGKAEPSLVPTKCTQLCQNKRPPFQAVVHEKDGARLPVTSKTPKNRNKTITLKDERPELDMKRVRYEVMKFSSSNLRRQEREQAEVELAVSLGAMPPKRKCINYKELLQKRKEAKETEQAQNHAVVTLKKKLGKRKERKVKGKKATKKGS</sequence>
<dbReference type="InterPro" id="IPR027973">
    <property type="entry name" value="FSAF1-like"/>
</dbReference>
<gene>
    <name evidence="2" type="ORF">J437_LFUL010982</name>
</gene>
<dbReference type="Pfam" id="PF15375">
    <property type="entry name" value="FSAF1"/>
    <property type="match status" value="1"/>
</dbReference>
<protein>
    <submittedName>
        <fullName evidence="2">Uncharacterized protein</fullName>
    </submittedName>
</protein>